<dbReference type="OrthoDB" id="10624762at2759"/>
<evidence type="ECO:0008006" key="5">
    <source>
        <dbReference type="Google" id="ProtNLM"/>
    </source>
</evidence>
<evidence type="ECO:0000313" key="3">
    <source>
        <dbReference type="EMBL" id="CEI68216.1"/>
    </source>
</evidence>
<feature type="signal peptide" evidence="2">
    <location>
        <begin position="1"/>
        <end position="21"/>
    </location>
</feature>
<accession>A0A2L2TV88</accession>
<dbReference type="GeneID" id="37259932"/>
<dbReference type="STRING" id="56646.A0A2L2TV88"/>
<evidence type="ECO:0000256" key="2">
    <source>
        <dbReference type="SAM" id="SignalP"/>
    </source>
</evidence>
<dbReference type="EMBL" id="LN649231">
    <property type="protein sequence ID" value="CEI68216.1"/>
    <property type="molecule type" value="Genomic_DNA"/>
</dbReference>
<sequence length="469" mass="49730">MSRHLVRSFILASVLGPFVNAGPCKPLSSSTVLVSTTTESIESRAATSTGVVSTSETYTFTSRSEDVSTTTAESPSSTVSESVLFTTTAETSAISSDDTTASQGETTTTAVFEASTTAVSDLASDTTTETAGDTATEISATISSDETSVVSQTATTTTFEDITTTILESSTTEEILPTTTTDITTLTSEAPTTTTNEDVTLTSTEPSETTTEEVEGCKDDKITPPPKNLVCGVMGGRTTNDGYIGLGRTPDSELDCAEECRDTPNCNFFAVKAGQSGFCELWSKVNPTTNFPSPYKWYEPGCFCGSESEPEATTTTQAPEVLPTTTEITTLTSETELPTTTITEDITLTSTEPVETTTEAATICIDNKKSPPPKDLVCSKMGYSSNAGNAEVVGRGRFGSELECAEDCRNTPNCKWLAVDTGPGGFCQLWTGVFSPTNHETSWRWYEPGCFCDSSEPEPEPEATQEPEP</sequence>
<feature type="region of interest" description="Disordered" evidence="1">
    <location>
        <begin position="61"/>
        <end position="81"/>
    </location>
</feature>
<feature type="compositionally biased region" description="Low complexity" evidence="1">
    <location>
        <begin position="192"/>
        <end position="209"/>
    </location>
</feature>
<proteinExistence type="predicted"/>
<feature type="chain" id="PRO_5014817937" description="Apple domain-containing protein" evidence="2">
    <location>
        <begin position="22"/>
        <end position="469"/>
    </location>
</feature>
<keyword evidence="4" id="KW-1185">Reference proteome</keyword>
<organism evidence="3 4">
    <name type="scientific">Fusarium venenatum</name>
    <dbReference type="NCBI Taxonomy" id="56646"/>
    <lineage>
        <taxon>Eukaryota</taxon>
        <taxon>Fungi</taxon>
        <taxon>Dikarya</taxon>
        <taxon>Ascomycota</taxon>
        <taxon>Pezizomycotina</taxon>
        <taxon>Sordariomycetes</taxon>
        <taxon>Hypocreomycetidae</taxon>
        <taxon>Hypocreales</taxon>
        <taxon>Nectriaceae</taxon>
        <taxon>Fusarium</taxon>
    </lineage>
</organism>
<reference evidence="4" key="1">
    <citation type="submission" date="2014-10" db="EMBL/GenBank/DDBJ databases">
        <authorList>
            <person name="King R."/>
        </authorList>
    </citation>
    <scope>NUCLEOTIDE SEQUENCE [LARGE SCALE GENOMIC DNA]</scope>
    <source>
        <strain evidence="4">A3/5</strain>
    </source>
</reference>
<dbReference type="Proteomes" id="UP000245910">
    <property type="component" value="Chromosome III"/>
</dbReference>
<dbReference type="KEGG" id="fvn:FVRRES_08293"/>
<protein>
    <recommendedName>
        <fullName evidence="5">Apple domain-containing protein</fullName>
    </recommendedName>
</protein>
<evidence type="ECO:0000256" key="1">
    <source>
        <dbReference type="SAM" id="MobiDB-lite"/>
    </source>
</evidence>
<keyword evidence="2" id="KW-0732">Signal</keyword>
<feature type="region of interest" description="Disordered" evidence="1">
    <location>
        <begin position="192"/>
        <end position="222"/>
    </location>
</feature>
<name>A0A2L2TV88_9HYPO</name>
<evidence type="ECO:0000313" key="4">
    <source>
        <dbReference type="Proteomes" id="UP000245910"/>
    </source>
</evidence>
<dbReference type="RefSeq" id="XP_025591931.1">
    <property type="nucleotide sequence ID" value="XM_025737029.2"/>
</dbReference>
<dbReference type="AlphaFoldDB" id="A0A2L2TV88"/>